<gene>
    <name evidence="1" type="ORF">MM415B03498_0008</name>
</gene>
<proteinExistence type="predicted"/>
<dbReference type="EMBL" id="MT142955">
    <property type="protein sequence ID" value="QJA91029.1"/>
    <property type="molecule type" value="Genomic_DNA"/>
</dbReference>
<name>A0A6M3L9G3_9ZZZZ</name>
<reference evidence="1" key="1">
    <citation type="submission" date="2020-03" db="EMBL/GenBank/DDBJ databases">
        <title>The deep terrestrial virosphere.</title>
        <authorList>
            <person name="Holmfeldt K."/>
            <person name="Nilsson E."/>
            <person name="Simone D."/>
            <person name="Lopez-Fernandez M."/>
            <person name="Wu X."/>
            <person name="de Brujin I."/>
            <person name="Lundin D."/>
            <person name="Andersson A."/>
            <person name="Bertilsson S."/>
            <person name="Dopson M."/>
        </authorList>
    </citation>
    <scope>NUCLEOTIDE SEQUENCE</scope>
    <source>
        <strain evidence="1">MM415B03498</strain>
    </source>
</reference>
<protein>
    <submittedName>
        <fullName evidence="1">Uncharacterized protein</fullName>
    </submittedName>
</protein>
<organism evidence="1">
    <name type="scientific">viral metagenome</name>
    <dbReference type="NCBI Taxonomy" id="1070528"/>
    <lineage>
        <taxon>unclassified sequences</taxon>
        <taxon>metagenomes</taxon>
        <taxon>organismal metagenomes</taxon>
    </lineage>
</organism>
<accession>A0A6M3L9G3</accession>
<sequence length="104" mass="11781">MKRYEEYEKIKYTILRDSLRRPTVTICEIASNGCVGIGIAIRSINDNPVEKIGKVKARGRAIKALVRRKESLPIARSEAFTSMSCVCPLAHIGPFYYKSIYQEV</sequence>
<dbReference type="AlphaFoldDB" id="A0A6M3L9G3"/>
<evidence type="ECO:0000313" key="1">
    <source>
        <dbReference type="EMBL" id="QJA91029.1"/>
    </source>
</evidence>